<keyword evidence="1" id="KW-0812">Transmembrane</keyword>
<proteinExistence type="predicted"/>
<accession>A0A2N1PNI2</accession>
<reference evidence="2 3" key="1">
    <citation type="journal article" date="2017" name="ISME J.">
        <title>Potential for microbial H2 and metal transformations associated with novel bacteria and archaea in deep terrestrial subsurface sediments.</title>
        <authorList>
            <person name="Hernsdorf A.W."/>
            <person name="Amano Y."/>
            <person name="Miyakawa K."/>
            <person name="Ise K."/>
            <person name="Suzuki Y."/>
            <person name="Anantharaman K."/>
            <person name="Probst A."/>
            <person name="Burstein D."/>
            <person name="Thomas B.C."/>
            <person name="Banfield J.F."/>
        </authorList>
    </citation>
    <scope>NUCLEOTIDE SEQUENCE [LARGE SCALE GENOMIC DNA]</scope>
    <source>
        <strain evidence="2">HGW-Wallbacteria-1</strain>
    </source>
</reference>
<dbReference type="Pfam" id="PF18936">
    <property type="entry name" value="DUF5684"/>
    <property type="match status" value="1"/>
</dbReference>
<evidence type="ECO:0000313" key="3">
    <source>
        <dbReference type="Proteomes" id="UP000233256"/>
    </source>
</evidence>
<evidence type="ECO:0000313" key="2">
    <source>
        <dbReference type="EMBL" id="PKK89832.1"/>
    </source>
</evidence>
<dbReference type="Proteomes" id="UP000233256">
    <property type="component" value="Unassembled WGS sequence"/>
</dbReference>
<feature type="transmembrane region" description="Helical" evidence="1">
    <location>
        <begin position="76"/>
        <end position="94"/>
    </location>
</feature>
<evidence type="ECO:0000256" key="1">
    <source>
        <dbReference type="SAM" id="Phobius"/>
    </source>
</evidence>
<dbReference type="InterPro" id="IPR043739">
    <property type="entry name" value="DUF5684"/>
</dbReference>
<gene>
    <name evidence="2" type="ORF">CVV64_12485</name>
</gene>
<keyword evidence="1" id="KW-1133">Transmembrane helix</keyword>
<name>A0A2N1PNI2_9BACT</name>
<organism evidence="2 3">
    <name type="scientific">Candidatus Wallbacteria bacterium HGW-Wallbacteria-1</name>
    <dbReference type="NCBI Taxonomy" id="2013854"/>
    <lineage>
        <taxon>Bacteria</taxon>
        <taxon>Candidatus Walliibacteriota</taxon>
    </lineage>
</organism>
<dbReference type="AlphaFoldDB" id="A0A2N1PNI2"/>
<feature type="transmembrane region" description="Helical" evidence="1">
    <location>
        <begin position="30"/>
        <end position="47"/>
    </location>
</feature>
<evidence type="ECO:0008006" key="4">
    <source>
        <dbReference type="Google" id="ProtNLM"/>
    </source>
</evidence>
<feature type="transmembrane region" description="Helical" evidence="1">
    <location>
        <begin position="7"/>
        <end position="24"/>
    </location>
</feature>
<comment type="caution">
    <text evidence="2">The sequence shown here is derived from an EMBL/GenBank/DDBJ whole genome shotgun (WGS) entry which is preliminary data.</text>
</comment>
<sequence length="146" mass="16493">MNILLLVILYPVTFTSFVLFAIIWGNSGLFGLLSHFIASLCLYRIAVKTRVDNPVLAWFPIANLFLLTEITGKPSYWLFGFLIPGVNLALYAVLWMEIACRLKLDYYLGLLILVPLVGPFAMMWIAVSGEQEPQPDFSAFSSYNVY</sequence>
<feature type="transmembrane region" description="Helical" evidence="1">
    <location>
        <begin position="106"/>
        <end position="127"/>
    </location>
</feature>
<feature type="transmembrane region" description="Helical" evidence="1">
    <location>
        <begin position="54"/>
        <end position="70"/>
    </location>
</feature>
<dbReference type="EMBL" id="PGXC01000011">
    <property type="protein sequence ID" value="PKK89832.1"/>
    <property type="molecule type" value="Genomic_DNA"/>
</dbReference>
<protein>
    <recommendedName>
        <fullName evidence="4">Signal peptidase I</fullName>
    </recommendedName>
</protein>
<keyword evidence="1" id="KW-0472">Membrane</keyword>